<keyword evidence="3" id="KW-1185">Reference proteome</keyword>
<proteinExistence type="predicted"/>
<feature type="domain" description="Heterokaryon incompatibility" evidence="1">
    <location>
        <begin position="182"/>
        <end position="339"/>
    </location>
</feature>
<protein>
    <recommendedName>
        <fullName evidence="1">Heterokaryon incompatibility domain-containing protein</fullName>
    </recommendedName>
</protein>
<sequence length="728" mass="83097">MDVDARDQESDGDTASVVESCSICRRLWGLLTKAGSGREKIPIEDLIDQKPCNHHDPFISFLIGEMHSPNDTRRMPEVLVTSRDGEGGQMKRVRIPRQFGQRLEAWQYLFVETSTETQVVCRGRELDSDWVEVEVLRHWIQECVSKHGDLCCNPFKIQHTHPAWLIDVVNNCLVPGDGVVNYVALSYRWGSTSFLQTELSILNEIQQPGALLQPKFANFVSPMIQYAAKLINVLGERYLWADALCIVQNDSEHSKQQLLFMGAIYASAKFTIVATDGDANHGIPGLRGISQSRNLRQDVFSFGRENKIILRDLPLLYNAGGWEVKESSPYFSRAWTFQEFFLSKRRLIIGNKQFHWSCSTATCHEELLGRDSNSHDTTAKFQTPDIVSGNPNFDELVPLFREYISRDLTFPGDALAGASGLISILARSFVGGFIYGLPEMRFESALMWYGQPKGTKRRIHSGQDHSILPGSQLPSWSWLGWQTSYLEFIDENSGELYDDRPIIIRITQWYSHETSNSSTKFAIRSTLLHRGRDSPGNDLDDQSALAQGWEKEEFDPQKHSNKPDGHEQGLLKRGNFVYKHSRLPGKLFWFPFPLADFTESSNMNERPQHPFLSCKTRRGWFRAKRKSYHLSILGITGDRVGNVWADSLESRSAFMEMINVELVAICLRRYPRNEANEGDIIENPQFMEKYCVLWIEWIGGVAYRKGNGRVDKLVWESHDLKEVDLVLG</sequence>
<dbReference type="RefSeq" id="XP_007833264.1">
    <property type="nucleotide sequence ID" value="XM_007835073.1"/>
</dbReference>
<dbReference type="OMA" id="PEMMFER"/>
<dbReference type="InterPro" id="IPR010730">
    <property type="entry name" value="HET"/>
</dbReference>
<dbReference type="GeneID" id="19271505"/>
<dbReference type="Pfam" id="PF06985">
    <property type="entry name" value="HET"/>
    <property type="match status" value="1"/>
</dbReference>
<dbReference type="EMBL" id="KI912112">
    <property type="protein sequence ID" value="ETS81490.1"/>
    <property type="molecule type" value="Genomic_DNA"/>
</dbReference>
<dbReference type="PANTHER" id="PTHR33112">
    <property type="entry name" value="DOMAIN PROTEIN, PUTATIVE-RELATED"/>
    <property type="match status" value="1"/>
</dbReference>
<dbReference type="Proteomes" id="UP000030651">
    <property type="component" value="Unassembled WGS sequence"/>
</dbReference>
<dbReference type="PANTHER" id="PTHR33112:SF1">
    <property type="entry name" value="HETEROKARYON INCOMPATIBILITY DOMAIN-CONTAINING PROTEIN"/>
    <property type="match status" value="1"/>
</dbReference>
<dbReference type="HOGENOM" id="CLU_003953_2_1_1"/>
<dbReference type="KEGG" id="pfy:PFICI_06492"/>
<evidence type="ECO:0000259" key="1">
    <source>
        <dbReference type="Pfam" id="PF06985"/>
    </source>
</evidence>
<reference evidence="3" key="1">
    <citation type="journal article" date="2015" name="BMC Genomics">
        <title>Genomic and transcriptomic analysis of the endophytic fungus Pestalotiopsis fici reveals its lifestyle and high potential for synthesis of natural products.</title>
        <authorList>
            <person name="Wang X."/>
            <person name="Zhang X."/>
            <person name="Liu L."/>
            <person name="Xiang M."/>
            <person name="Wang W."/>
            <person name="Sun X."/>
            <person name="Che Y."/>
            <person name="Guo L."/>
            <person name="Liu G."/>
            <person name="Guo L."/>
            <person name="Wang C."/>
            <person name="Yin W.B."/>
            <person name="Stadler M."/>
            <person name="Zhang X."/>
            <person name="Liu X."/>
        </authorList>
    </citation>
    <scope>NUCLEOTIDE SEQUENCE [LARGE SCALE GENOMIC DNA]</scope>
    <source>
        <strain evidence="3">W106-1 / CGMCC3.15140</strain>
    </source>
</reference>
<evidence type="ECO:0000313" key="3">
    <source>
        <dbReference type="Proteomes" id="UP000030651"/>
    </source>
</evidence>
<dbReference type="STRING" id="1229662.W3X611"/>
<name>W3X611_PESFW</name>
<organism evidence="2 3">
    <name type="scientific">Pestalotiopsis fici (strain W106-1 / CGMCC3.15140)</name>
    <dbReference type="NCBI Taxonomy" id="1229662"/>
    <lineage>
        <taxon>Eukaryota</taxon>
        <taxon>Fungi</taxon>
        <taxon>Dikarya</taxon>
        <taxon>Ascomycota</taxon>
        <taxon>Pezizomycotina</taxon>
        <taxon>Sordariomycetes</taxon>
        <taxon>Xylariomycetidae</taxon>
        <taxon>Amphisphaeriales</taxon>
        <taxon>Sporocadaceae</taxon>
        <taxon>Pestalotiopsis</taxon>
    </lineage>
</organism>
<evidence type="ECO:0000313" key="2">
    <source>
        <dbReference type="EMBL" id="ETS81490.1"/>
    </source>
</evidence>
<dbReference type="AlphaFoldDB" id="W3X611"/>
<dbReference type="eggNOG" id="ENOG502SIIC">
    <property type="taxonomic scope" value="Eukaryota"/>
</dbReference>
<gene>
    <name evidence="2" type="ORF">PFICI_06492</name>
</gene>
<accession>W3X611</accession>
<dbReference type="InParanoid" id="W3X611"/>
<dbReference type="OrthoDB" id="5135333at2759"/>